<dbReference type="EMBL" id="JQ031552">
    <property type="protein sequence ID" value="AEY78241.1"/>
    <property type="molecule type" value="Genomic_DNA"/>
</dbReference>
<dbReference type="RefSeq" id="WP_014343655.1">
    <property type="nucleotide sequence ID" value="NC_016851.1"/>
</dbReference>
<organism evidence="1">
    <name type="scientific">Aliivibrio fischeri</name>
    <name type="common">Vibrio fischeri</name>
    <dbReference type="NCBI Taxonomy" id="668"/>
    <lineage>
        <taxon>Bacteria</taxon>
        <taxon>Pseudomonadati</taxon>
        <taxon>Pseudomonadota</taxon>
        <taxon>Gammaproteobacteria</taxon>
        <taxon>Vibrionales</taxon>
        <taxon>Vibrionaceae</taxon>
        <taxon>Aliivibrio</taxon>
    </lineage>
</organism>
<sequence length="191" mass="21618">MSNKNKKIAEDPMVQRQIQTEIWTIVLNHLASLAAAGREQELFMAGINTELVRLLKSQSVLSLRSLSCDLTKYVPLLDIEQLCRMIVIIGIPTEAQEFLRLGANNRAFEDLLGIKCVDMGRWRKAIPAVYRQRCLPADVGNQLWDELEKYGLKNFKEASAEQVVTASLTLEVSIAAIWDEICGKTNRKERD</sequence>
<keyword evidence="1" id="KW-0614">Plasmid</keyword>
<proteinExistence type="predicted"/>
<name>H2ES74_ALIFS</name>
<dbReference type="AlphaFoldDB" id="H2ES74"/>
<accession>H2ES74</accession>
<reference evidence="1" key="1">
    <citation type="submission" date="2011-11" db="EMBL/GenBank/DDBJ databases">
        <authorList>
            <person name="Summers A.O."/>
            <person name="Wireman J."/>
            <person name="Williams L.E."/>
        </authorList>
    </citation>
    <scope>NUCLEOTIDE SEQUENCE</scope>
    <source>
        <strain evidence="1">KB1A-97</strain>
        <plasmid evidence="1">pKB1A97-67</plasmid>
    </source>
</reference>
<evidence type="ECO:0000313" key="1">
    <source>
        <dbReference type="EMBL" id="AEY78241.1"/>
    </source>
</evidence>
<protein>
    <submittedName>
        <fullName evidence="1">Uncharacterized protein</fullName>
    </submittedName>
</protein>
<geneLocation type="plasmid" evidence="1">
    <name>pKB1A97-67</name>
</geneLocation>